<evidence type="ECO:0000256" key="1">
    <source>
        <dbReference type="ARBA" id="ARBA00022679"/>
    </source>
</evidence>
<dbReference type="PROSITE" id="PS50175">
    <property type="entry name" value="ASP_PROT_RETROV"/>
    <property type="match status" value="1"/>
</dbReference>
<proteinExistence type="predicted"/>
<dbReference type="Proteomes" id="UP001652661">
    <property type="component" value="Chromosome X"/>
</dbReference>
<dbReference type="GeneID" id="138929088"/>
<keyword evidence="11" id="KW-1185">Reference proteome</keyword>
<dbReference type="Pfam" id="PF00098">
    <property type="entry name" value="zf-CCHC"/>
    <property type="match status" value="2"/>
</dbReference>
<dbReference type="RefSeq" id="XP_070144170.1">
    <property type="nucleotide sequence ID" value="XM_070288069.1"/>
</dbReference>
<evidence type="ECO:0000256" key="4">
    <source>
        <dbReference type="ARBA" id="ARBA00022759"/>
    </source>
</evidence>
<dbReference type="SUPFAM" id="SSF57756">
    <property type="entry name" value="Retrovirus zinc finger-like domains"/>
    <property type="match status" value="1"/>
</dbReference>
<keyword evidence="6" id="KW-0695">RNA-directed DNA polymerase</keyword>
<dbReference type="InterPro" id="IPR001969">
    <property type="entry name" value="Aspartic_peptidase_AS"/>
</dbReference>
<evidence type="ECO:0000313" key="12">
    <source>
        <dbReference type="RefSeq" id="XP_070144170.1"/>
    </source>
</evidence>
<dbReference type="InterPro" id="IPR001584">
    <property type="entry name" value="Integrase_cat-core"/>
</dbReference>
<dbReference type="SUPFAM" id="SSF50630">
    <property type="entry name" value="Acid proteases"/>
    <property type="match status" value="1"/>
</dbReference>
<keyword evidence="3" id="KW-0540">Nuclease</keyword>
<keyword evidence="7" id="KW-0863">Zinc-finger</keyword>
<dbReference type="InterPro" id="IPR050951">
    <property type="entry name" value="Retrovirus_Pol_polyprotein"/>
</dbReference>
<dbReference type="Gene3D" id="3.30.420.10">
    <property type="entry name" value="Ribonuclease H-like superfamily/Ribonuclease H"/>
    <property type="match status" value="1"/>
</dbReference>
<dbReference type="SUPFAM" id="SSF56672">
    <property type="entry name" value="DNA/RNA polymerases"/>
    <property type="match status" value="1"/>
</dbReference>
<dbReference type="InterPro" id="IPR001878">
    <property type="entry name" value="Znf_CCHC"/>
</dbReference>
<accession>A0ABM4GN70</accession>
<keyword evidence="2" id="KW-0548">Nucleotidyltransferase</keyword>
<dbReference type="Pfam" id="PF17917">
    <property type="entry name" value="RT_RNaseH"/>
    <property type="match status" value="1"/>
</dbReference>
<evidence type="ECO:0000256" key="2">
    <source>
        <dbReference type="ARBA" id="ARBA00022695"/>
    </source>
</evidence>
<dbReference type="SMART" id="SM00343">
    <property type="entry name" value="ZnF_C2HC"/>
    <property type="match status" value="2"/>
</dbReference>
<dbReference type="CDD" id="cd00303">
    <property type="entry name" value="retropepsin_like"/>
    <property type="match status" value="1"/>
</dbReference>
<dbReference type="CDD" id="cd01647">
    <property type="entry name" value="RT_LTR"/>
    <property type="match status" value="1"/>
</dbReference>
<dbReference type="Pfam" id="PF00078">
    <property type="entry name" value="RVT_1"/>
    <property type="match status" value="1"/>
</dbReference>
<keyword evidence="5" id="KW-0378">Hydrolase</keyword>
<dbReference type="PANTHER" id="PTHR37984">
    <property type="entry name" value="PROTEIN CBG26694"/>
    <property type="match status" value="1"/>
</dbReference>
<feature type="domain" description="CCHC-type" evidence="8">
    <location>
        <begin position="52"/>
        <end position="69"/>
    </location>
</feature>
<dbReference type="InterPro" id="IPR036875">
    <property type="entry name" value="Znf_CCHC_sf"/>
</dbReference>
<name>A0ABM4GN70_DROKI</name>
<dbReference type="PROSITE" id="PS50158">
    <property type="entry name" value="ZF_CCHC"/>
    <property type="match status" value="2"/>
</dbReference>
<evidence type="ECO:0000256" key="7">
    <source>
        <dbReference type="PROSITE-ProRule" id="PRU00047"/>
    </source>
</evidence>
<evidence type="ECO:0000313" key="11">
    <source>
        <dbReference type="Proteomes" id="UP001652661"/>
    </source>
</evidence>
<feature type="domain" description="CCHC-type" evidence="8">
    <location>
        <begin position="75"/>
        <end position="89"/>
    </location>
</feature>
<dbReference type="PROSITE" id="PS50994">
    <property type="entry name" value="INTEGRASE"/>
    <property type="match status" value="1"/>
</dbReference>
<gene>
    <name evidence="12" type="primary">LOC138929088</name>
</gene>
<feature type="domain" description="Integrase catalytic" evidence="10">
    <location>
        <begin position="387"/>
        <end position="560"/>
    </location>
</feature>
<evidence type="ECO:0000259" key="8">
    <source>
        <dbReference type="PROSITE" id="PS50158"/>
    </source>
</evidence>
<dbReference type="Gene3D" id="3.10.10.10">
    <property type="entry name" value="HIV Type 1 Reverse Transcriptase, subunit A, domain 1"/>
    <property type="match status" value="1"/>
</dbReference>
<sequence>MLYQAKTIRDLTEQIEVYNKVRGTFKRSFKNEQRTAETEGSKGFVSKPESVRKCFKCGDPSHLKRDCKKKDNFNCYRCGQAGHRAAQCKAELEVKQESNTNVIHLESAATKPKSEFTASGLELKVVKHPVVQFKGLVDTGADLCFMRRNIFLKIGSKLFTGREKCLTGIGESQVLTFGSIILPVEVVPEENMGFDAILGRTILDIVDMKVTKEGTEFLRRNASRNQFQVVEVKNLIEEYVAERNVDVPVQMKIIRKDEIPVYQHPRRLPLCDQKTVDDQVREWLSEKIIQPSTSEYASPVVLVFKKNGKKRLCCDYRKLSEKIIRHNFPMAHMETVLEKLQKYSKIFTTLDLTNGFFHVPIEPGSRKYTSFKDPEDCSFHPLQYMSRKTSPFEEKYDSYELEVLDIIGALVKWRVYVLGIKFTIVTDCNAFKMTMNKNEVPLRVARTGVEEVLACLEKQAAHFGNPNRIVSDRGTAFNSLVFKEYCESNNIQHLLIATGVPRGNGQVERIHKIIVPMLAKLSYESPFAWYKYVGRVQQIINSTEPRSTKIMPFKLLTGVEMQLTDFNELRDLMQDLVVKELAEEREKYRQTARDNIKAVQDENKKAFDSKRKQERVYKINDLVAIKRTQYGVGLKRKGKFFGPYKIVAE</sequence>
<reference evidence="12" key="1">
    <citation type="submission" date="2025-08" db="UniProtKB">
        <authorList>
            <consortium name="RefSeq"/>
        </authorList>
    </citation>
    <scope>IDENTIFICATION</scope>
    <source>
        <strain evidence="12">14028-0561.14</strain>
        <tissue evidence="12">Whole fly</tissue>
    </source>
</reference>
<dbReference type="InterPro" id="IPR000477">
    <property type="entry name" value="RT_dom"/>
</dbReference>
<evidence type="ECO:0000256" key="6">
    <source>
        <dbReference type="ARBA" id="ARBA00022918"/>
    </source>
</evidence>
<dbReference type="InterPro" id="IPR001995">
    <property type="entry name" value="Peptidase_A2_cat"/>
</dbReference>
<dbReference type="PANTHER" id="PTHR37984:SF5">
    <property type="entry name" value="PROTEIN NYNRIN-LIKE"/>
    <property type="match status" value="1"/>
</dbReference>
<dbReference type="Gene3D" id="4.10.60.10">
    <property type="entry name" value="Zinc finger, CCHC-type"/>
    <property type="match status" value="1"/>
</dbReference>
<evidence type="ECO:0000256" key="5">
    <source>
        <dbReference type="ARBA" id="ARBA00022801"/>
    </source>
</evidence>
<dbReference type="InterPro" id="IPR021109">
    <property type="entry name" value="Peptidase_aspartic_dom_sf"/>
</dbReference>
<feature type="domain" description="Peptidase A2" evidence="9">
    <location>
        <begin position="133"/>
        <end position="170"/>
    </location>
</feature>
<evidence type="ECO:0008006" key="13">
    <source>
        <dbReference type="Google" id="ProtNLM"/>
    </source>
</evidence>
<dbReference type="InterPro" id="IPR012337">
    <property type="entry name" value="RNaseH-like_sf"/>
</dbReference>
<evidence type="ECO:0000256" key="3">
    <source>
        <dbReference type="ARBA" id="ARBA00022722"/>
    </source>
</evidence>
<dbReference type="PROSITE" id="PS00141">
    <property type="entry name" value="ASP_PROTEASE"/>
    <property type="match status" value="1"/>
</dbReference>
<keyword evidence="7" id="KW-0479">Metal-binding</keyword>
<keyword evidence="1" id="KW-0808">Transferase</keyword>
<dbReference type="SUPFAM" id="SSF53098">
    <property type="entry name" value="Ribonuclease H-like"/>
    <property type="match status" value="1"/>
</dbReference>
<evidence type="ECO:0000259" key="9">
    <source>
        <dbReference type="PROSITE" id="PS50175"/>
    </source>
</evidence>
<dbReference type="InterPro" id="IPR041373">
    <property type="entry name" value="RT_RNaseH"/>
</dbReference>
<dbReference type="InterPro" id="IPR043502">
    <property type="entry name" value="DNA/RNA_pol_sf"/>
</dbReference>
<protein>
    <recommendedName>
        <fullName evidence="13">Endonuclease</fullName>
    </recommendedName>
</protein>
<keyword evidence="4" id="KW-0255">Endonuclease</keyword>
<evidence type="ECO:0000259" key="10">
    <source>
        <dbReference type="PROSITE" id="PS50994"/>
    </source>
</evidence>
<organism evidence="11 12">
    <name type="scientific">Drosophila kikkawai</name>
    <name type="common">Fruit fly</name>
    <dbReference type="NCBI Taxonomy" id="30033"/>
    <lineage>
        <taxon>Eukaryota</taxon>
        <taxon>Metazoa</taxon>
        <taxon>Ecdysozoa</taxon>
        <taxon>Arthropoda</taxon>
        <taxon>Hexapoda</taxon>
        <taxon>Insecta</taxon>
        <taxon>Pterygota</taxon>
        <taxon>Neoptera</taxon>
        <taxon>Endopterygota</taxon>
        <taxon>Diptera</taxon>
        <taxon>Brachycera</taxon>
        <taxon>Muscomorpha</taxon>
        <taxon>Ephydroidea</taxon>
        <taxon>Drosophilidae</taxon>
        <taxon>Drosophila</taxon>
        <taxon>Sophophora</taxon>
    </lineage>
</organism>
<dbReference type="InterPro" id="IPR036397">
    <property type="entry name" value="RNaseH_sf"/>
</dbReference>
<keyword evidence="7" id="KW-0862">Zinc</keyword>